<dbReference type="OrthoDB" id="5804956at2759"/>
<keyword evidence="1" id="KW-0233">DNA recombination</keyword>
<dbReference type="PANTHER" id="PTHR47642">
    <property type="entry name" value="ATP-DEPENDENT DNA HELICASE"/>
    <property type="match status" value="1"/>
</dbReference>
<evidence type="ECO:0000313" key="5">
    <source>
        <dbReference type="RefSeq" id="XP_025419521.1"/>
    </source>
</evidence>
<dbReference type="GeneID" id="112689865"/>
<dbReference type="GO" id="GO:0005524">
    <property type="term" value="F:ATP binding"/>
    <property type="evidence" value="ECO:0007669"/>
    <property type="project" value="UniProtKB-KW"/>
</dbReference>
<dbReference type="InterPro" id="IPR051055">
    <property type="entry name" value="PIF1_helicase"/>
</dbReference>
<dbReference type="InterPro" id="IPR049163">
    <property type="entry name" value="Pif1-like_2B_dom"/>
</dbReference>
<dbReference type="GO" id="GO:0000723">
    <property type="term" value="P:telomere maintenance"/>
    <property type="evidence" value="ECO:0007669"/>
    <property type="project" value="InterPro"/>
</dbReference>
<proteinExistence type="inferred from homology"/>
<reference evidence="5" key="1">
    <citation type="submission" date="2025-08" db="UniProtKB">
        <authorList>
            <consortium name="RefSeq"/>
        </authorList>
    </citation>
    <scope>IDENTIFICATION</scope>
    <source>
        <tissue evidence="5">Whole body</tissue>
    </source>
</reference>
<dbReference type="SUPFAM" id="SSF52540">
    <property type="entry name" value="P-loop containing nucleoside triphosphate hydrolases"/>
    <property type="match status" value="1"/>
</dbReference>
<dbReference type="PANTHER" id="PTHR47642:SF8">
    <property type="entry name" value="ATP-DEPENDENT DNA HELICASE"/>
    <property type="match status" value="1"/>
</dbReference>
<comment type="similarity">
    <text evidence="1">Belongs to the helicase family.</text>
</comment>
<keyword evidence="1" id="KW-0547">Nucleotide-binding</keyword>
<comment type="cofactor">
    <cofactor evidence="1">
        <name>Mg(2+)</name>
        <dbReference type="ChEBI" id="CHEBI:18420"/>
    </cofactor>
</comment>
<evidence type="ECO:0000259" key="3">
    <source>
        <dbReference type="Pfam" id="PF21530"/>
    </source>
</evidence>
<sequence>MSKNCPKYTSLSDQVLKVLRCDLKDVVLLIIDEVSMISNITLMYIHLRLTEIYDTSDVDDGWFGKIHIVLFGDLLQLLPVRQLSPFENLKSCDVLKCLGSLSAPNLWKTLFCYEELTVNMRQKNDQLFGEMLNRFRMGVVTNQDSCTLFNRLLKLTAKNQNDRLKEIISYFRLLSDDTVCLFPTKNMCNQFNTAMLTSMEQPEIKLNSIDEIDCPRYLKKRANEVLKKNEDDSSLTAGLENVITIKIGARVMLRRNIDVSKGLVNGSIGNIENIHWDVDNSNRARKITIQFKHNLIYELERVKTKFQILSNVYVHREQFPICLAYAITIHKSQGLSFDRALLDIGSSVFTKGQAYVGLSRVKTLDGVHLINIDPSQIKAQESSIVELCIIIYELCYSLRKF</sequence>
<accession>A0A8B8GA79</accession>
<dbReference type="AlphaFoldDB" id="A0A8B8GA79"/>
<name>A0A8B8GA79_9HEMI</name>
<dbReference type="Pfam" id="PF21530">
    <property type="entry name" value="Pif1_2B_dom"/>
    <property type="match status" value="1"/>
</dbReference>
<keyword evidence="1" id="KW-0234">DNA repair</keyword>
<feature type="domain" description="DNA helicase Pif1-like 2B" evidence="3">
    <location>
        <begin position="242"/>
        <end position="271"/>
    </location>
</feature>
<dbReference type="GO" id="GO:0006310">
    <property type="term" value="P:DNA recombination"/>
    <property type="evidence" value="ECO:0007669"/>
    <property type="project" value="UniProtKB-KW"/>
</dbReference>
<dbReference type="CDD" id="cd18809">
    <property type="entry name" value="SF1_C_RecD"/>
    <property type="match status" value="1"/>
</dbReference>
<dbReference type="GO" id="GO:0006281">
    <property type="term" value="P:DNA repair"/>
    <property type="evidence" value="ECO:0007669"/>
    <property type="project" value="UniProtKB-KW"/>
</dbReference>
<dbReference type="GO" id="GO:0016787">
    <property type="term" value="F:hydrolase activity"/>
    <property type="evidence" value="ECO:0007669"/>
    <property type="project" value="UniProtKB-KW"/>
</dbReference>
<keyword evidence="4" id="KW-1185">Reference proteome</keyword>
<evidence type="ECO:0000256" key="1">
    <source>
        <dbReference type="RuleBase" id="RU363044"/>
    </source>
</evidence>
<dbReference type="InterPro" id="IPR010285">
    <property type="entry name" value="DNA_helicase_pif1-like_DEAD"/>
</dbReference>
<comment type="catalytic activity">
    <reaction evidence="1">
        <text>ATP + H2O = ADP + phosphate + H(+)</text>
        <dbReference type="Rhea" id="RHEA:13065"/>
        <dbReference type="ChEBI" id="CHEBI:15377"/>
        <dbReference type="ChEBI" id="CHEBI:15378"/>
        <dbReference type="ChEBI" id="CHEBI:30616"/>
        <dbReference type="ChEBI" id="CHEBI:43474"/>
        <dbReference type="ChEBI" id="CHEBI:456216"/>
        <dbReference type="EC" id="5.6.2.3"/>
    </reaction>
</comment>
<dbReference type="InterPro" id="IPR027417">
    <property type="entry name" value="P-loop_NTPase"/>
</dbReference>
<dbReference type="Proteomes" id="UP000694846">
    <property type="component" value="Unplaced"/>
</dbReference>
<organism evidence="4 5">
    <name type="scientific">Sipha flava</name>
    <name type="common">yellow sugarcane aphid</name>
    <dbReference type="NCBI Taxonomy" id="143950"/>
    <lineage>
        <taxon>Eukaryota</taxon>
        <taxon>Metazoa</taxon>
        <taxon>Ecdysozoa</taxon>
        <taxon>Arthropoda</taxon>
        <taxon>Hexapoda</taxon>
        <taxon>Insecta</taxon>
        <taxon>Pterygota</taxon>
        <taxon>Neoptera</taxon>
        <taxon>Paraneoptera</taxon>
        <taxon>Hemiptera</taxon>
        <taxon>Sternorrhyncha</taxon>
        <taxon>Aphidomorpha</taxon>
        <taxon>Aphidoidea</taxon>
        <taxon>Aphididae</taxon>
        <taxon>Sipha</taxon>
    </lineage>
</organism>
<evidence type="ECO:0000259" key="2">
    <source>
        <dbReference type="Pfam" id="PF05970"/>
    </source>
</evidence>
<dbReference type="GO" id="GO:0043139">
    <property type="term" value="F:5'-3' DNA helicase activity"/>
    <property type="evidence" value="ECO:0007669"/>
    <property type="project" value="UniProtKB-EC"/>
</dbReference>
<keyword evidence="1" id="KW-0067">ATP-binding</keyword>
<feature type="domain" description="DNA helicase Pif1-like DEAD-box helicase" evidence="2">
    <location>
        <begin position="23"/>
        <end position="137"/>
    </location>
</feature>
<dbReference type="Gene3D" id="3.40.50.300">
    <property type="entry name" value="P-loop containing nucleotide triphosphate hydrolases"/>
    <property type="match status" value="2"/>
</dbReference>
<evidence type="ECO:0000313" key="4">
    <source>
        <dbReference type="Proteomes" id="UP000694846"/>
    </source>
</evidence>
<dbReference type="RefSeq" id="XP_025419521.1">
    <property type="nucleotide sequence ID" value="XM_025563736.1"/>
</dbReference>
<gene>
    <name evidence="5" type="primary">LOC112689865</name>
</gene>
<protein>
    <recommendedName>
        <fullName evidence="1">ATP-dependent DNA helicase</fullName>
        <ecNumber evidence="1">5.6.2.3</ecNumber>
    </recommendedName>
</protein>
<dbReference type="EC" id="5.6.2.3" evidence="1"/>
<keyword evidence="1" id="KW-0378">Hydrolase</keyword>
<keyword evidence="1" id="KW-0227">DNA damage</keyword>
<keyword evidence="1" id="KW-0347">Helicase</keyword>
<dbReference type="Pfam" id="PF05970">
    <property type="entry name" value="PIF1"/>
    <property type="match status" value="1"/>
</dbReference>